<evidence type="ECO:0000256" key="2">
    <source>
        <dbReference type="ARBA" id="ARBA00022692"/>
    </source>
</evidence>
<dbReference type="Proteomes" id="UP000565441">
    <property type="component" value="Unassembled WGS sequence"/>
</dbReference>
<evidence type="ECO:0000256" key="7">
    <source>
        <dbReference type="ARBA" id="ARBA00023136"/>
    </source>
</evidence>
<organism evidence="11 12">
    <name type="scientific">Tricholomella constricta</name>
    <dbReference type="NCBI Taxonomy" id="117010"/>
    <lineage>
        <taxon>Eukaryota</taxon>
        <taxon>Fungi</taxon>
        <taxon>Dikarya</taxon>
        <taxon>Basidiomycota</taxon>
        <taxon>Agaricomycotina</taxon>
        <taxon>Agaricomycetes</taxon>
        <taxon>Agaricomycetidae</taxon>
        <taxon>Agaricales</taxon>
        <taxon>Tricholomatineae</taxon>
        <taxon>Lyophyllaceae</taxon>
        <taxon>Tricholomella</taxon>
    </lineage>
</organism>
<keyword evidence="6 9" id="KW-1133">Transmembrane helix</keyword>
<feature type="transmembrane region" description="Helical" evidence="9">
    <location>
        <begin position="230"/>
        <end position="249"/>
    </location>
</feature>
<evidence type="ECO:0000256" key="3">
    <source>
        <dbReference type="ARBA" id="ARBA00022723"/>
    </source>
</evidence>
<keyword evidence="5" id="KW-0862">Zinc</keyword>
<feature type="domain" description="RING-CH-type" evidence="10">
    <location>
        <begin position="13"/>
        <end position="86"/>
    </location>
</feature>
<evidence type="ECO:0000256" key="1">
    <source>
        <dbReference type="ARBA" id="ARBA00004141"/>
    </source>
</evidence>
<dbReference type="SMART" id="SM00744">
    <property type="entry name" value="RINGv"/>
    <property type="match status" value="1"/>
</dbReference>
<name>A0A8H5LZT0_9AGAR</name>
<feature type="transmembrane region" description="Helical" evidence="9">
    <location>
        <begin position="109"/>
        <end position="138"/>
    </location>
</feature>
<evidence type="ECO:0000256" key="9">
    <source>
        <dbReference type="SAM" id="Phobius"/>
    </source>
</evidence>
<evidence type="ECO:0000259" key="10">
    <source>
        <dbReference type="PROSITE" id="PS51292"/>
    </source>
</evidence>
<evidence type="ECO:0000256" key="8">
    <source>
        <dbReference type="SAM" id="MobiDB-lite"/>
    </source>
</evidence>
<keyword evidence="3" id="KW-0479">Metal-binding</keyword>
<feature type="region of interest" description="Disordered" evidence="8">
    <location>
        <begin position="501"/>
        <end position="522"/>
    </location>
</feature>
<dbReference type="InterPro" id="IPR011016">
    <property type="entry name" value="Znf_RING-CH"/>
</dbReference>
<reference evidence="11 12" key="1">
    <citation type="journal article" date="2020" name="ISME J.">
        <title>Uncovering the hidden diversity of litter-decomposition mechanisms in mushroom-forming fungi.</title>
        <authorList>
            <person name="Floudas D."/>
            <person name="Bentzer J."/>
            <person name="Ahren D."/>
            <person name="Johansson T."/>
            <person name="Persson P."/>
            <person name="Tunlid A."/>
        </authorList>
    </citation>
    <scope>NUCLEOTIDE SEQUENCE [LARGE SCALE GENOMIC DNA]</scope>
    <source>
        <strain evidence="11 12">CBS 661.87</strain>
    </source>
</reference>
<dbReference type="GO" id="GO:0016020">
    <property type="term" value="C:membrane"/>
    <property type="evidence" value="ECO:0007669"/>
    <property type="project" value="UniProtKB-SubCell"/>
</dbReference>
<evidence type="ECO:0000256" key="5">
    <source>
        <dbReference type="ARBA" id="ARBA00022833"/>
    </source>
</evidence>
<dbReference type="OrthoDB" id="5817083at2759"/>
<dbReference type="PANTHER" id="PTHR46283">
    <property type="entry name" value="E3 UBIQUITIN-PROTEIN LIGASE MARCH5"/>
    <property type="match status" value="1"/>
</dbReference>
<evidence type="ECO:0000313" key="11">
    <source>
        <dbReference type="EMBL" id="KAF5376055.1"/>
    </source>
</evidence>
<feature type="region of interest" description="Disordered" evidence="8">
    <location>
        <begin position="304"/>
        <end position="339"/>
    </location>
</feature>
<proteinExistence type="predicted"/>
<dbReference type="EMBL" id="JAACJP010000030">
    <property type="protein sequence ID" value="KAF5376055.1"/>
    <property type="molecule type" value="Genomic_DNA"/>
</dbReference>
<feature type="compositionally biased region" description="Polar residues" evidence="8">
    <location>
        <begin position="504"/>
        <end position="515"/>
    </location>
</feature>
<keyword evidence="2 9" id="KW-0812">Transmembrane</keyword>
<dbReference type="Gene3D" id="3.30.40.10">
    <property type="entry name" value="Zinc/RING finger domain, C3HC4 (zinc finger)"/>
    <property type="match status" value="1"/>
</dbReference>
<keyword evidence="4" id="KW-0863">Zinc-finger</keyword>
<dbReference type="GO" id="GO:0008270">
    <property type="term" value="F:zinc ion binding"/>
    <property type="evidence" value="ECO:0007669"/>
    <property type="project" value="UniProtKB-KW"/>
</dbReference>
<evidence type="ECO:0000256" key="6">
    <source>
        <dbReference type="ARBA" id="ARBA00022989"/>
    </source>
</evidence>
<dbReference type="SUPFAM" id="SSF57850">
    <property type="entry name" value="RING/U-box"/>
    <property type="match status" value="1"/>
</dbReference>
<protein>
    <recommendedName>
        <fullName evidence="10">RING-CH-type domain-containing protein</fullName>
    </recommendedName>
</protein>
<dbReference type="PROSITE" id="PS51292">
    <property type="entry name" value="ZF_RING_CH"/>
    <property type="match status" value="1"/>
</dbReference>
<keyword evidence="12" id="KW-1185">Reference proteome</keyword>
<feature type="compositionally biased region" description="Low complexity" evidence="8">
    <location>
        <begin position="326"/>
        <end position="339"/>
    </location>
</feature>
<keyword evidence="7 9" id="KW-0472">Membrane</keyword>
<evidence type="ECO:0000256" key="4">
    <source>
        <dbReference type="ARBA" id="ARBA00022771"/>
    </source>
</evidence>
<feature type="compositionally biased region" description="Low complexity" evidence="8">
    <location>
        <begin position="306"/>
        <end position="318"/>
    </location>
</feature>
<evidence type="ECO:0000313" key="12">
    <source>
        <dbReference type="Proteomes" id="UP000565441"/>
    </source>
</evidence>
<sequence length="522" mass="57775">MDRRIKSPQIPTVNDLRVKLCYICREEEHYDAPPEDPPRAWTHPCTCTLVAHEGCLLRWIQTSQGDTARAPNALKCPQCGTRYELVSHRPKILRLLGAGNGVLQRVGRLITLCGAAGVVAVFASGIYVVLTAYGAWAIKQFLGEEMFDVLLTDNPANWPWTTFINLPSIPLSLILSRFQTPALIPSLVPILLVWPPAPPIKYRLGSTSALTDLRLQYGAADTINSKLWTWPPTPAIFGFVVVPIVRVVYRRLWTRLQVWALGAQPPSARVAAARMGGGGVNAAWEGWPVVIRIRANIIGEDGRGQGQAQVQGQEQQRQQEGEEGQEQPAPAGAEVPEQEQALAAAEQHISISASSLGRRLGGALLIPYISSRMGWLLLSLSRHSHILRRILAVRPPLSVQGTMRWPYGISPGEWEDLGPLRQVQKALGLVWRASWRGTRTWAEADPVWWRNAIGLGLFVVAKDCVELLHLWLATRELESRHVKNRDFAGVDIRELDLVPGFSPRGQSPAQMQARAQSLPRGL</sequence>
<gene>
    <name evidence="11" type="ORF">D9615_007692</name>
</gene>
<dbReference type="AlphaFoldDB" id="A0A8H5LZT0"/>
<accession>A0A8H5LZT0</accession>
<comment type="caution">
    <text evidence="11">The sequence shown here is derived from an EMBL/GenBank/DDBJ whole genome shotgun (WGS) entry which is preliminary data.</text>
</comment>
<dbReference type="InterPro" id="IPR013083">
    <property type="entry name" value="Znf_RING/FYVE/PHD"/>
</dbReference>
<comment type="subcellular location">
    <subcellularLocation>
        <location evidence="1">Membrane</location>
        <topology evidence="1">Multi-pass membrane protein</topology>
    </subcellularLocation>
</comment>